<dbReference type="InterPro" id="IPR023270">
    <property type="entry name" value="RCMT_NCL1"/>
</dbReference>
<evidence type="ECO:0000256" key="6">
    <source>
        <dbReference type="ARBA" id="ARBA00022694"/>
    </source>
</evidence>
<dbReference type="AlphaFoldDB" id="A0A484NIX1"/>
<organism evidence="11 12">
    <name type="scientific">Cuscuta campestris</name>
    <dbReference type="NCBI Taxonomy" id="132261"/>
    <lineage>
        <taxon>Eukaryota</taxon>
        <taxon>Viridiplantae</taxon>
        <taxon>Streptophyta</taxon>
        <taxon>Embryophyta</taxon>
        <taxon>Tracheophyta</taxon>
        <taxon>Spermatophyta</taxon>
        <taxon>Magnoliopsida</taxon>
        <taxon>eudicotyledons</taxon>
        <taxon>Gunneridae</taxon>
        <taxon>Pentapetalae</taxon>
        <taxon>asterids</taxon>
        <taxon>lamiids</taxon>
        <taxon>Solanales</taxon>
        <taxon>Convolvulaceae</taxon>
        <taxon>Cuscuteae</taxon>
        <taxon>Cuscuta</taxon>
        <taxon>Cuscuta subgen. Grammica</taxon>
        <taxon>Cuscuta sect. Cleistogrammica</taxon>
    </lineage>
</organism>
<dbReference type="PRINTS" id="PR02008">
    <property type="entry name" value="RCMTFAMILY"/>
</dbReference>
<evidence type="ECO:0000256" key="4">
    <source>
        <dbReference type="ARBA" id="ARBA00022679"/>
    </source>
</evidence>
<evidence type="ECO:0000256" key="7">
    <source>
        <dbReference type="ARBA" id="ARBA00022884"/>
    </source>
</evidence>
<evidence type="ECO:0000256" key="1">
    <source>
        <dbReference type="ARBA" id="ARBA00004123"/>
    </source>
</evidence>
<feature type="binding site" evidence="9">
    <location>
        <begin position="92"/>
        <end position="98"/>
    </location>
    <ligand>
        <name>S-adenosyl-L-methionine</name>
        <dbReference type="ChEBI" id="CHEBI:59789"/>
    </ligand>
</feature>
<evidence type="ECO:0000256" key="9">
    <source>
        <dbReference type="PROSITE-ProRule" id="PRU01023"/>
    </source>
</evidence>
<dbReference type="Proteomes" id="UP000595140">
    <property type="component" value="Unassembled WGS sequence"/>
</dbReference>
<dbReference type="InterPro" id="IPR049560">
    <property type="entry name" value="MeTrfase_RsmB-F_NOP2_cat"/>
</dbReference>
<dbReference type="GO" id="GO:0005634">
    <property type="term" value="C:nucleus"/>
    <property type="evidence" value="ECO:0007669"/>
    <property type="project" value="UniProtKB-SubCell"/>
</dbReference>
<evidence type="ECO:0000256" key="5">
    <source>
        <dbReference type="ARBA" id="ARBA00022691"/>
    </source>
</evidence>
<feature type="domain" description="SAM-dependent MTase RsmB/NOP-type" evidence="10">
    <location>
        <begin position="1"/>
        <end position="251"/>
    </location>
</feature>
<reference evidence="11 12" key="1">
    <citation type="submission" date="2018-04" db="EMBL/GenBank/DDBJ databases">
        <authorList>
            <person name="Vogel A."/>
        </authorList>
    </citation>
    <scope>NUCLEOTIDE SEQUENCE [LARGE SCALE GENOMIC DNA]</scope>
</reference>
<proteinExistence type="inferred from homology"/>
<gene>
    <name evidence="11" type="ORF">CCAM_LOCUS41560</name>
</gene>
<dbReference type="PROSITE" id="PS51686">
    <property type="entry name" value="SAM_MT_RSMB_NOP"/>
    <property type="match status" value="1"/>
</dbReference>
<accession>A0A484NIX1</accession>
<dbReference type="InterPro" id="IPR023267">
    <property type="entry name" value="RCMT"/>
</dbReference>
<evidence type="ECO:0000256" key="3">
    <source>
        <dbReference type="ARBA" id="ARBA00022603"/>
    </source>
</evidence>
<keyword evidence="2" id="KW-0820">tRNA-binding</keyword>
<dbReference type="Pfam" id="PF01189">
    <property type="entry name" value="Methyltr_RsmB-F"/>
    <property type="match status" value="1"/>
</dbReference>
<keyword evidence="3 9" id="KW-0489">Methyltransferase</keyword>
<dbReference type="GO" id="GO:0030488">
    <property type="term" value="P:tRNA methylation"/>
    <property type="evidence" value="ECO:0007669"/>
    <property type="project" value="UniProtKB-ARBA"/>
</dbReference>
<dbReference type="GO" id="GO:0000049">
    <property type="term" value="F:tRNA binding"/>
    <property type="evidence" value="ECO:0007669"/>
    <property type="project" value="UniProtKB-KW"/>
</dbReference>
<evidence type="ECO:0000256" key="2">
    <source>
        <dbReference type="ARBA" id="ARBA00022555"/>
    </source>
</evidence>
<dbReference type="PANTHER" id="PTHR22808:SF1">
    <property type="entry name" value="RNA CYTOSINE-C(5)-METHYLTRANSFERASE NSUN2-RELATED"/>
    <property type="match status" value="1"/>
</dbReference>
<keyword evidence="5 9" id="KW-0949">S-adenosyl-L-methionine</keyword>
<keyword evidence="7 9" id="KW-0694">RNA-binding</keyword>
<dbReference type="PRINTS" id="PR02011">
    <property type="entry name" value="RCMTNCL1"/>
</dbReference>
<comment type="similarity">
    <text evidence="9">Belongs to the class I-like SAM-binding methyltransferase superfamily. RsmB/NOP family.</text>
</comment>
<dbReference type="InterPro" id="IPR029063">
    <property type="entry name" value="SAM-dependent_MTases_sf"/>
</dbReference>
<protein>
    <recommendedName>
        <fullName evidence="10">SAM-dependent MTase RsmB/NOP-type domain-containing protein</fullName>
    </recommendedName>
</protein>
<feature type="binding site" evidence="9">
    <location>
        <position position="124"/>
    </location>
    <ligand>
        <name>S-adenosyl-L-methionine</name>
        <dbReference type="ChEBI" id="CHEBI:59789"/>
    </ligand>
</feature>
<dbReference type="Gene3D" id="3.40.50.150">
    <property type="entry name" value="Vaccinia Virus protein VP39"/>
    <property type="match status" value="2"/>
</dbReference>
<comment type="caution">
    <text evidence="9">Lacks conserved residue(s) required for the propagation of feature annotation.</text>
</comment>
<dbReference type="EMBL" id="OOIL02006673">
    <property type="protein sequence ID" value="VFQ99784.1"/>
    <property type="molecule type" value="Genomic_DNA"/>
</dbReference>
<dbReference type="OrthoDB" id="6093671at2759"/>
<keyword evidence="6" id="KW-0819">tRNA processing</keyword>
<keyword evidence="8" id="KW-0539">Nucleus</keyword>
<keyword evidence="12" id="KW-1185">Reference proteome</keyword>
<dbReference type="InterPro" id="IPR001678">
    <property type="entry name" value="MeTrfase_RsmB-F_NOP2_dom"/>
</dbReference>
<dbReference type="SUPFAM" id="SSF53335">
    <property type="entry name" value="S-adenosyl-L-methionine-dependent methyltransferases"/>
    <property type="match status" value="1"/>
</dbReference>
<sequence>MLEDDFMNSLLAESADGSEVEAIRPLPWYPDNLAWHSNFSRKQLRKNKTLKRFHEFLKLQNEIGNITRQEAVSMVPPLFLDLCPDHFVIDMCAAPGSKTFQLLEMISHMAEPGSLPSGLVIANDVDVQRCNLLIHQTKRMCNANLIVTNHKAQHFPSCHAPNIWNKWTGGMGNGLHGLQVQIAMQGISLLKVGRRMVYSTRSMNPVENEAVVAEVMHRCGQSVELLDVSNELPHLIRRPGLKRWKVFGKLL</sequence>
<evidence type="ECO:0000256" key="8">
    <source>
        <dbReference type="ARBA" id="ARBA00023242"/>
    </source>
</evidence>
<dbReference type="PANTHER" id="PTHR22808">
    <property type="entry name" value="NCL1 YEAST -RELATED NOL1/NOP2/FMU SUN DOMAIN-CONTAINING"/>
    <property type="match status" value="1"/>
</dbReference>
<evidence type="ECO:0000259" key="10">
    <source>
        <dbReference type="PROSITE" id="PS51686"/>
    </source>
</evidence>
<evidence type="ECO:0000313" key="12">
    <source>
        <dbReference type="Proteomes" id="UP000595140"/>
    </source>
</evidence>
<keyword evidence="4 9" id="KW-0808">Transferase</keyword>
<name>A0A484NIX1_9ASTE</name>
<dbReference type="GO" id="GO:0016428">
    <property type="term" value="F:tRNA (cytidine-5-)-methyltransferase activity"/>
    <property type="evidence" value="ECO:0007669"/>
    <property type="project" value="InterPro"/>
</dbReference>
<comment type="subcellular location">
    <subcellularLocation>
        <location evidence="1">Nucleus</location>
    </subcellularLocation>
</comment>
<evidence type="ECO:0000313" key="11">
    <source>
        <dbReference type="EMBL" id="VFQ99784.1"/>
    </source>
</evidence>